<dbReference type="InterPro" id="IPR027417">
    <property type="entry name" value="P-loop_NTPase"/>
</dbReference>
<gene>
    <name evidence="2" type="ORF">WOSG25_100560</name>
</gene>
<dbReference type="Gene3D" id="3.40.50.300">
    <property type="entry name" value="P-loop containing nucleotide triphosphate hydrolases"/>
    <property type="match status" value="1"/>
</dbReference>
<dbReference type="eggNOG" id="COG3410">
    <property type="taxonomic scope" value="Bacteria"/>
</dbReference>
<feature type="domain" description="Schlafen group 3-like DNA/RNA helicase" evidence="1">
    <location>
        <begin position="40"/>
        <end position="377"/>
    </location>
</feature>
<organism evidence="2 3">
    <name type="scientific">Weissella oryzae (strain DSM 25784 / JCM 18191 / LMG 30913 / SG25)</name>
    <dbReference type="NCBI Taxonomy" id="1329250"/>
    <lineage>
        <taxon>Bacteria</taxon>
        <taxon>Bacillati</taxon>
        <taxon>Bacillota</taxon>
        <taxon>Bacilli</taxon>
        <taxon>Lactobacillales</taxon>
        <taxon>Lactobacillaceae</taxon>
        <taxon>Weissella</taxon>
    </lineage>
</organism>
<protein>
    <submittedName>
        <fullName evidence="2">Thymidine kinase</fullName>
    </submittedName>
</protein>
<keyword evidence="2" id="KW-0808">Transferase</keyword>
<proteinExistence type="predicted"/>
<reference evidence="3" key="1">
    <citation type="journal article" date="2014" name="Genome Announc.">
        <title>Draft genome sequence of Weissella oryzae SG25T, isolated from fermented rice grains.</title>
        <authorList>
            <person name="Tanizawa Y."/>
            <person name="Fujisawa T."/>
            <person name="Mochizuki T."/>
            <person name="Kaminuma E."/>
            <person name="Suzuki Y."/>
            <person name="Nakamura Y."/>
            <person name="Tohno M."/>
        </authorList>
    </citation>
    <scope>NUCLEOTIDE SEQUENCE [LARGE SCALE GENOMIC DNA]</scope>
    <source>
        <strain evidence="3">DSM 25784 / JCM 18191 / LMG 30913 / SG25</strain>
    </source>
</reference>
<evidence type="ECO:0000313" key="2">
    <source>
        <dbReference type="EMBL" id="GAK31490.1"/>
    </source>
</evidence>
<dbReference type="GO" id="GO:0016301">
    <property type="term" value="F:kinase activity"/>
    <property type="evidence" value="ECO:0007669"/>
    <property type="project" value="UniProtKB-KW"/>
</dbReference>
<keyword evidence="3" id="KW-1185">Reference proteome</keyword>
<evidence type="ECO:0000259" key="1">
    <source>
        <dbReference type="Pfam" id="PF09848"/>
    </source>
</evidence>
<evidence type="ECO:0000313" key="3">
    <source>
        <dbReference type="Proteomes" id="UP000030643"/>
    </source>
</evidence>
<dbReference type="OrthoDB" id="3193269at2"/>
<keyword evidence="2" id="KW-0418">Kinase</keyword>
<dbReference type="Pfam" id="PF09848">
    <property type="entry name" value="SLFN-g3_helicase"/>
    <property type="match status" value="1"/>
</dbReference>
<dbReference type="Proteomes" id="UP000030643">
    <property type="component" value="Unassembled WGS sequence"/>
</dbReference>
<sequence>MENSAKEKFNVTDLSYEQVQQLQAIEQYVLKGLTSSIGPNVAVIEGSAGVGKSVILTKLFQRLKQHQQINSIFTVNHPDLLKVYQSLASDLPGIKQKDYVRPTSLINAAHKNNQQYDVILVDEGHLLLSKAEPYIRFKQDNQLAELIKLAKVVVVVFDFHQMIQTKMLWTPTMLKQVLAPYTHQTFKLDVQYRMQAPQAVLTWLKNLAQGAINPFPVFENYDLRIFDRASEMYTLIKQRNQSEGLARMVATTGFTRQAGRHNVHMDDFDLPWDEYDGQKTPWAERSDTINEVGSIYTVQGFDLNYVGVILGPPFEYDAKNDRITVNPDKVTHREIYKKHPAIMNEHEFAEIKQTVMFNALNILLTRGIKGTYLTAADDKLRERLLQLNHG</sequence>
<accession>A0A069CUK9</accession>
<dbReference type="RefSeq" id="WP_027699463.1">
    <property type="nucleotide sequence ID" value="NZ_DF820493.1"/>
</dbReference>
<name>A0A069CUK9_WEIOS</name>
<dbReference type="AlphaFoldDB" id="A0A069CUK9"/>
<dbReference type="InterPro" id="IPR018647">
    <property type="entry name" value="SLFN_3-like_DNA/RNA_helicase"/>
</dbReference>
<dbReference type="SUPFAM" id="SSF52540">
    <property type="entry name" value="P-loop containing nucleoside triphosphate hydrolases"/>
    <property type="match status" value="1"/>
</dbReference>
<dbReference type="EMBL" id="DF820493">
    <property type="protein sequence ID" value="GAK31490.1"/>
    <property type="molecule type" value="Genomic_DNA"/>
</dbReference>